<organism evidence="8 9">
    <name type="scientific">Lactuca sativa</name>
    <name type="common">Garden lettuce</name>
    <dbReference type="NCBI Taxonomy" id="4236"/>
    <lineage>
        <taxon>Eukaryota</taxon>
        <taxon>Viridiplantae</taxon>
        <taxon>Streptophyta</taxon>
        <taxon>Embryophyta</taxon>
        <taxon>Tracheophyta</taxon>
        <taxon>Spermatophyta</taxon>
        <taxon>Magnoliopsida</taxon>
        <taxon>eudicotyledons</taxon>
        <taxon>Gunneridae</taxon>
        <taxon>Pentapetalae</taxon>
        <taxon>asterids</taxon>
        <taxon>campanulids</taxon>
        <taxon>Asterales</taxon>
        <taxon>Asteraceae</taxon>
        <taxon>Cichorioideae</taxon>
        <taxon>Cichorieae</taxon>
        <taxon>Lactucinae</taxon>
        <taxon>Lactuca</taxon>
    </lineage>
</organism>
<protein>
    <recommendedName>
        <fullName evidence="7">Aminoacyl-tRNA synthetase class Ia domain-containing protein</fullName>
    </recommendedName>
</protein>
<keyword evidence="9" id="KW-1185">Reference proteome</keyword>
<dbReference type="EMBL" id="NBSK02000009">
    <property type="protein sequence ID" value="KAJ0186142.1"/>
    <property type="molecule type" value="Genomic_DNA"/>
</dbReference>
<keyword evidence="6" id="KW-0812">Transmembrane</keyword>
<dbReference type="InterPro" id="IPR002300">
    <property type="entry name" value="aa-tRNA-synth_Ia"/>
</dbReference>
<evidence type="ECO:0000256" key="3">
    <source>
        <dbReference type="ARBA" id="ARBA00022840"/>
    </source>
</evidence>
<feature type="transmembrane region" description="Helical" evidence="6">
    <location>
        <begin position="6"/>
        <end position="25"/>
    </location>
</feature>
<dbReference type="Proteomes" id="UP000235145">
    <property type="component" value="Unassembled WGS sequence"/>
</dbReference>
<feature type="domain" description="Aminoacyl-tRNA synthetase class Ia" evidence="7">
    <location>
        <begin position="67"/>
        <end position="206"/>
    </location>
</feature>
<gene>
    <name evidence="8" type="ORF">LSAT_V11C900480890</name>
</gene>
<dbReference type="PANTHER" id="PTHR42780">
    <property type="entry name" value="SOLEUCYL-TRNA SYNTHETASE"/>
    <property type="match status" value="1"/>
</dbReference>
<dbReference type="SUPFAM" id="SSF50677">
    <property type="entry name" value="ValRS/IleRS/LeuRS editing domain"/>
    <property type="match status" value="1"/>
</dbReference>
<name>A0A9R1UF61_LACSA</name>
<sequence length="298" mass="34394">MITYALYLYLYLFFPITKLYFFLYIQGENLVMAVDDDGCFIEKVTDFIGRYVKEADKDIIKAVKDKGRLVKSGSFTHSYHFCWRSDTPLIYKAVPSWFVAVEKLKDQLLENNEKTKWVPAFVKEKQSHNWLENARDWAISRSRFLGTPLPISISEDGVDIEVIGSVEELERLSGVKVTDLHRHKIDHITIPSPRGEKFGVLHRVEDLRQKSTCGFTIDAISSYGLLWFINELGIQVMDWKNIVTCCRWSSYGLFIYDIMGMIMIGAGSSWTSGVRRSSVIKRRPLEYWKGETLICSSP</sequence>
<evidence type="ECO:0000313" key="9">
    <source>
        <dbReference type="Proteomes" id="UP000235145"/>
    </source>
</evidence>
<evidence type="ECO:0000256" key="2">
    <source>
        <dbReference type="ARBA" id="ARBA00022741"/>
    </source>
</evidence>
<keyword evidence="6" id="KW-1133">Transmembrane helix</keyword>
<evidence type="ECO:0000256" key="1">
    <source>
        <dbReference type="ARBA" id="ARBA00022598"/>
    </source>
</evidence>
<dbReference type="GO" id="GO:0005524">
    <property type="term" value="F:ATP binding"/>
    <property type="evidence" value="ECO:0007669"/>
    <property type="project" value="UniProtKB-KW"/>
</dbReference>
<dbReference type="GO" id="GO:0006418">
    <property type="term" value="P:tRNA aminoacylation for protein translation"/>
    <property type="evidence" value="ECO:0007669"/>
    <property type="project" value="InterPro"/>
</dbReference>
<dbReference type="AlphaFoldDB" id="A0A9R1UF61"/>
<dbReference type="SUPFAM" id="SSF52374">
    <property type="entry name" value="Nucleotidylyl transferase"/>
    <property type="match status" value="1"/>
</dbReference>
<keyword evidence="1" id="KW-0436">Ligase</keyword>
<evidence type="ECO:0000256" key="4">
    <source>
        <dbReference type="ARBA" id="ARBA00022917"/>
    </source>
</evidence>
<keyword evidence="2" id="KW-0547">Nucleotide-binding</keyword>
<evidence type="ECO:0000256" key="5">
    <source>
        <dbReference type="ARBA" id="ARBA00023146"/>
    </source>
</evidence>
<dbReference type="Gene3D" id="3.40.50.620">
    <property type="entry name" value="HUPs"/>
    <property type="match status" value="1"/>
</dbReference>
<keyword evidence="5" id="KW-0030">Aminoacyl-tRNA synthetase</keyword>
<dbReference type="InterPro" id="IPR023586">
    <property type="entry name" value="Ile-tRNA-ligase_type2"/>
</dbReference>
<dbReference type="GO" id="GO:0002161">
    <property type="term" value="F:aminoacyl-tRNA deacylase activity"/>
    <property type="evidence" value="ECO:0007669"/>
    <property type="project" value="InterPro"/>
</dbReference>
<dbReference type="InterPro" id="IPR009008">
    <property type="entry name" value="Val/Leu/Ile-tRNA-synth_edit"/>
</dbReference>
<dbReference type="Pfam" id="PF00133">
    <property type="entry name" value="tRNA-synt_1"/>
    <property type="match status" value="1"/>
</dbReference>
<keyword evidence="6" id="KW-0472">Membrane</keyword>
<proteinExistence type="predicted"/>
<reference evidence="8 9" key="1">
    <citation type="journal article" date="2017" name="Nat. Commun.">
        <title>Genome assembly with in vitro proximity ligation data and whole-genome triplication in lettuce.</title>
        <authorList>
            <person name="Reyes-Chin-Wo S."/>
            <person name="Wang Z."/>
            <person name="Yang X."/>
            <person name="Kozik A."/>
            <person name="Arikit S."/>
            <person name="Song C."/>
            <person name="Xia L."/>
            <person name="Froenicke L."/>
            <person name="Lavelle D.O."/>
            <person name="Truco M.J."/>
            <person name="Xia R."/>
            <person name="Zhu S."/>
            <person name="Xu C."/>
            <person name="Xu H."/>
            <person name="Xu X."/>
            <person name="Cox K."/>
            <person name="Korf I."/>
            <person name="Meyers B.C."/>
            <person name="Michelmore R.W."/>
        </authorList>
    </citation>
    <scope>NUCLEOTIDE SEQUENCE [LARGE SCALE GENOMIC DNA]</scope>
    <source>
        <strain evidence="9">cv. Salinas</strain>
        <tissue evidence="8">Seedlings</tissue>
    </source>
</reference>
<dbReference type="InterPro" id="IPR014729">
    <property type="entry name" value="Rossmann-like_a/b/a_fold"/>
</dbReference>
<dbReference type="GO" id="GO:0004822">
    <property type="term" value="F:isoleucine-tRNA ligase activity"/>
    <property type="evidence" value="ECO:0007669"/>
    <property type="project" value="InterPro"/>
</dbReference>
<evidence type="ECO:0000256" key="6">
    <source>
        <dbReference type="SAM" id="Phobius"/>
    </source>
</evidence>
<accession>A0A9R1UF61</accession>
<keyword evidence="3" id="KW-0067">ATP-binding</keyword>
<comment type="caution">
    <text evidence="8">The sequence shown here is derived from an EMBL/GenBank/DDBJ whole genome shotgun (WGS) entry which is preliminary data.</text>
</comment>
<evidence type="ECO:0000259" key="7">
    <source>
        <dbReference type="Pfam" id="PF00133"/>
    </source>
</evidence>
<dbReference type="PANTHER" id="PTHR42780:SF1">
    <property type="entry name" value="ISOLEUCINE--TRNA LIGASE, CYTOPLASMIC"/>
    <property type="match status" value="1"/>
</dbReference>
<keyword evidence="4" id="KW-0648">Protein biosynthesis</keyword>
<evidence type="ECO:0000313" key="8">
    <source>
        <dbReference type="EMBL" id="KAJ0186142.1"/>
    </source>
</evidence>